<organism evidence="7 8">
    <name type="scientific">Georgenia ruanii</name>
    <dbReference type="NCBI Taxonomy" id="348442"/>
    <lineage>
        <taxon>Bacteria</taxon>
        <taxon>Bacillati</taxon>
        <taxon>Actinomycetota</taxon>
        <taxon>Actinomycetes</taxon>
        <taxon>Micrococcales</taxon>
        <taxon>Bogoriellaceae</taxon>
        <taxon>Georgenia</taxon>
    </lineage>
</organism>
<reference evidence="7 8" key="1">
    <citation type="submission" date="2019-10" db="EMBL/GenBank/DDBJ databases">
        <title>Georgenia wutianyii sp. nov. and Georgenia yuyongxinii sp. nov. isolated from plateau pika (Ochotona curzoniae) in the Qinghai-Tibet plateau of China.</title>
        <authorList>
            <person name="Tian Z."/>
        </authorList>
    </citation>
    <scope>NUCLEOTIDE SEQUENCE [LARGE SCALE GENOMIC DNA]</scope>
    <source>
        <strain evidence="7 8">JCM 15130</strain>
    </source>
</reference>
<evidence type="ECO:0000256" key="4">
    <source>
        <dbReference type="ARBA" id="ARBA00022912"/>
    </source>
</evidence>
<dbReference type="PANTHER" id="PTHR11717:SF7">
    <property type="entry name" value="LOW MOLECULAR WEIGHT PHOSPHOTYROSINE PROTEIN PHOSPHATASE"/>
    <property type="match status" value="1"/>
</dbReference>
<feature type="active site" evidence="5">
    <location>
        <position position="25"/>
    </location>
</feature>
<dbReference type="EC" id="3.1.3.48" evidence="2"/>
<evidence type="ECO:0000256" key="1">
    <source>
        <dbReference type="ARBA" id="ARBA00011063"/>
    </source>
</evidence>
<accession>A0A7J9UZ04</accession>
<feature type="active site" description="Proton donor" evidence="5">
    <location>
        <position position="142"/>
    </location>
</feature>
<feature type="active site" evidence="5">
    <location>
        <position position="19"/>
    </location>
</feature>
<sequence>MTPTPDPQPDRPYRILVVCTGNICRSPMAEVVLRERLGESGLAERVEVASAGTSNEEEGNPIDRRARAVLAENGYPVPHHRAHQVAPGELAHYDLALAMTRQHARALHRRAELDDSRRSAEIRLWREFDPASAGAPDLDVPDPWWGGIEGFHDTLAVVESGADGVVDYLREVLARA</sequence>
<evidence type="ECO:0000259" key="6">
    <source>
        <dbReference type="SMART" id="SM00226"/>
    </source>
</evidence>
<feature type="domain" description="Phosphotyrosine protein phosphatase I" evidence="6">
    <location>
        <begin position="13"/>
        <end position="168"/>
    </location>
</feature>
<comment type="similarity">
    <text evidence="1">Belongs to the low molecular weight phosphotyrosine protein phosphatase family.</text>
</comment>
<evidence type="ECO:0000313" key="7">
    <source>
        <dbReference type="EMBL" id="MPV88914.1"/>
    </source>
</evidence>
<gene>
    <name evidence="7" type="ORF">GB882_09565</name>
</gene>
<dbReference type="Gene3D" id="3.40.50.2300">
    <property type="match status" value="1"/>
</dbReference>
<comment type="caution">
    <text evidence="7">The sequence shown here is derived from an EMBL/GenBank/DDBJ whole genome shotgun (WGS) entry which is preliminary data.</text>
</comment>
<dbReference type="Proteomes" id="UP000429644">
    <property type="component" value="Unassembled WGS sequence"/>
</dbReference>
<dbReference type="Pfam" id="PF01451">
    <property type="entry name" value="LMWPc"/>
    <property type="match status" value="1"/>
</dbReference>
<dbReference type="PANTHER" id="PTHR11717">
    <property type="entry name" value="LOW MOLECULAR WEIGHT PROTEIN TYROSINE PHOSPHATASE"/>
    <property type="match status" value="1"/>
</dbReference>
<keyword evidence="8" id="KW-1185">Reference proteome</keyword>
<dbReference type="InterPro" id="IPR017867">
    <property type="entry name" value="Tyr_phospatase_low_mol_wt"/>
</dbReference>
<dbReference type="RefSeq" id="WP_152231596.1">
    <property type="nucleotide sequence ID" value="NZ_BAAAOT010000009.1"/>
</dbReference>
<dbReference type="InterPro" id="IPR036196">
    <property type="entry name" value="Ptyr_pPase_sf"/>
</dbReference>
<dbReference type="PRINTS" id="PR00719">
    <property type="entry name" value="LMWPTPASE"/>
</dbReference>
<protein>
    <recommendedName>
        <fullName evidence="2">protein-tyrosine-phosphatase</fullName>
        <ecNumber evidence="2">3.1.3.48</ecNumber>
    </recommendedName>
</protein>
<name>A0A7J9UZ04_9MICO</name>
<dbReference type="AlphaFoldDB" id="A0A7J9UZ04"/>
<dbReference type="EMBL" id="WHPD01002063">
    <property type="protein sequence ID" value="MPV88914.1"/>
    <property type="molecule type" value="Genomic_DNA"/>
</dbReference>
<dbReference type="InterPro" id="IPR050438">
    <property type="entry name" value="LMW_PTPase"/>
</dbReference>
<evidence type="ECO:0000256" key="2">
    <source>
        <dbReference type="ARBA" id="ARBA00013064"/>
    </source>
</evidence>
<keyword evidence="4" id="KW-0904">Protein phosphatase</keyword>
<keyword evidence="3" id="KW-0378">Hydrolase</keyword>
<evidence type="ECO:0000313" key="8">
    <source>
        <dbReference type="Proteomes" id="UP000429644"/>
    </source>
</evidence>
<dbReference type="CDD" id="cd16343">
    <property type="entry name" value="LMWPTP"/>
    <property type="match status" value="1"/>
</dbReference>
<dbReference type="GO" id="GO:0004725">
    <property type="term" value="F:protein tyrosine phosphatase activity"/>
    <property type="evidence" value="ECO:0007669"/>
    <property type="project" value="UniProtKB-EC"/>
</dbReference>
<dbReference type="OrthoDB" id="9784339at2"/>
<evidence type="ECO:0000256" key="5">
    <source>
        <dbReference type="PIRSR" id="PIRSR617867-1"/>
    </source>
</evidence>
<evidence type="ECO:0000256" key="3">
    <source>
        <dbReference type="ARBA" id="ARBA00022801"/>
    </source>
</evidence>
<dbReference type="SMART" id="SM00226">
    <property type="entry name" value="LMWPc"/>
    <property type="match status" value="1"/>
</dbReference>
<dbReference type="SUPFAM" id="SSF52788">
    <property type="entry name" value="Phosphotyrosine protein phosphatases I"/>
    <property type="match status" value="1"/>
</dbReference>
<proteinExistence type="inferred from homology"/>
<dbReference type="InterPro" id="IPR023485">
    <property type="entry name" value="Ptyr_pPase"/>
</dbReference>